<accession>A0ABY0CNU9</accession>
<gene>
    <name evidence="3" type="ORF">EA187_17420</name>
</gene>
<feature type="chain" id="PRO_5046524198" description="Transporter" evidence="2">
    <location>
        <begin position="31"/>
        <end position="350"/>
    </location>
</feature>
<comment type="caution">
    <text evidence="3">The sequence shown here is derived from an EMBL/GenBank/DDBJ whole genome shotgun (WGS) entry which is preliminary data.</text>
</comment>
<feature type="region of interest" description="Disordered" evidence="1">
    <location>
        <begin position="47"/>
        <end position="67"/>
    </location>
</feature>
<evidence type="ECO:0000256" key="2">
    <source>
        <dbReference type="SAM" id="SignalP"/>
    </source>
</evidence>
<organism evidence="3 4">
    <name type="scientific">Lujinxingia sediminis</name>
    <dbReference type="NCBI Taxonomy" id="2480984"/>
    <lineage>
        <taxon>Bacteria</taxon>
        <taxon>Deltaproteobacteria</taxon>
        <taxon>Bradymonadales</taxon>
        <taxon>Lujinxingiaceae</taxon>
        <taxon>Lujinxingia</taxon>
    </lineage>
</organism>
<feature type="signal peptide" evidence="2">
    <location>
        <begin position="1"/>
        <end position="30"/>
    </location>
</feature>
<name>A0ABY0CNU9_9DELT</name>
<protein>
    <recommendedName>
        <fullName evidence="5">Transporter</fullName>
    </recommendedName>
</protein>
<proteinExistence type="predicted"/>
<keyword evidence="4" id="KW-1185">Reference proteome</keyword>
<dbReference type="EMBL" id="SADD01000014">
    <property type="protein sequence ID" value="RVU42119.1"/>
    <property type="molecule type" value="Genomic_DNA"/>
</dbReference>
<reference evidence="3 4" key="1">
    <citation type="submission" date="2019-01" db="EMBL/GenBank/DDBJ databases">
        <title>Lujinxingia litoralis gen. nov., sp. nov. and Lujinxingia sediminis gen. nov., sp. nov., new members in the order Bradymonadales, isolated from coastal sediment.</title>
        <authorList>
            <person name="Li C.-M."/>
        </authorList>
    </citation>
    <scope>NUCLEOTIDE SEQUENCE [LARGE SCALE GENOMIC DNA]</scope>
    <source>
        <strain evidence="3 4">SEH01</strain>
    </source>
</reference>
<dbReference type="RefSeq" id="WP_127781078.1">
    <property type="nucleotide sequence ID" value="NZ_SADD01000014.1"/>
</dbReference>
<evidence type="ECO:0000313" key="3">
    <source>
        <dbReference type="EMBL" id="RVU42119.1"/>
    </source>
</evidence>
<evidence type="ECO:0000256" key="1">
    <source>
        <dbReference type="SAM" id="MobiDB-lite"/>
    </source>
</evidence>
<keyword evidence="2" id="KW-0732">Signal</keyword>
<dbReference type="Proteomes" id="UP000282926">
    <property type="component" value="Unassembled WGS sequence"/>
</dbReference>
<evidence type="ECO:0008006" key="5">
    <source>
        <dbReference type="Google" id="ProtNLM"/>
    </source>
</evidence>
<evidence type="ECO:0000313" key="4">
    <source>
        <dbReference type="Proteomes" id="UP000282926"/>
    </source>
</evidence>
<sequence>MRARIHTYRPQILSYLLAMSGWAYSATATAQDPAAAHADATVFPLPTVDDASETEPSESLDPPPGYARDERGRLFQTSFDLRRRYHLGVYDMLRIYEDQTLRGNRHALMIEAGGQHEVFNPHTSRRHRHRFVQGRLLLAPFEIDALLYGYDFSRSIDEAPLWITTFIGEPRRFDVPIAVGGGGSVGRLHYRSTDLGDLMVLDLAEGHIGWEFYQGERIEDYVVLTTGVGVGVIHREGAGRIDVYGAPEVGLRAAWTLTDDGLTQLAMQGRMQWAWNAQTGEHWQMGSMQAAVEWSPLAINDQPITLFLAPELRYSQIPIAELQGVEVRGLLGLRLNLFVPPRQAELEARQ</sequence>